<proteinExistence type="predicted"/>
<keyword evidence="2" id="KW-1185">Reference proteome</keyword>
<gene>
    <name evidence="1" type="ORF">BJ986_002038</name>
</gene>
<dbReference type="AlphaFoldDB" id="A0A852WIW0"/>
<comment type="caution">
    <text evidence="1">The sequence shown here is derived from an EMBL/GenBank/DDBJ whole genome shotgun (WGS) entry which is preliminary data.</text>
</comment>
<evidence type="ECO:0000313" key="2">
    <source>
        <dbReference type="Proteomes" id="UP000573599"/>
    </source>
</evidence>
<accession>A0A852WIW0</accession>
<reference evidence="1 2" key="1">
    <citation type="submission" date="2020-07" db="EMBL/GenBank/DDBJ databases">
        <title>Sequencing the genomes of 1000 actinobacteria strains.</title>
        <authorList>
            <person name="Klenk H.-P."/>
        </authorList>
    </citation>
    <scope>NUCLEOTIDE SEQUENCE [LARGE SCALE GENOMIC DNA]</scope>
    <source>
        <strain evidence="1 2">DSM 23987</strain>
    </source>
</reference>
<evidence type="ECO:0008006" key="3">
    <source>
        <dbReference type="Google" id="ProtNLM"/>
    </source>
</evidence>
<dbReference type="RefSeq" id="WP_179421885.1">
    <property type="nucleotide sequence ID" value="NZ_JACCAB010000001.1"/>
</dbReference>
<sequence length="276" mass="29592">MTAVELETSSRPTVVDAFGVHVEVSVRGDRASQVLDRLPLLWEFCPAPAGATGEVTVEVVFDSDPQAWLLAEAQGAVSRLDFEDLLQVLTQRITLSAIDARAGECLMLHAACIADPRTGDAAAFVARGGTGKTTLARTLGRDRWYVTDETTVVLEDGTVLPYPKPLSIRRDPDSLFKDETPPSAVGLVAPTGRVQLAALCLLERDPGHRREPTVETLPTLDALVALVPQTSHLPEMARPLQRLAALCESLGGVHRITYRESADVAGLVDELIGVAS</sequence>
<dbReference type="SUPFAM" id="SSF53795">
    <property type="entry name" value="PEP carboxykinase-like"/>
    <property type="match status" value="1"/>
</dbReference>
<name>A0A852WIW0_9MICO</name>
<dbReference type="EMBL" id="JACCAB010000001">
    <property type="protein sequence ID" value="NYG07551.1"/>
    <property type="molecule type" value="Genomic_DNA"/>
</dbReference>
<dbReference type="Proteomes" id="UP000573599">
    <property type="component" value="Unassembled WGS sequence"/>
</dbReference>
<protein>
    <recommendedName>
        <fullName evidence="3">Hpr(Ser) kinase/phosphatase</fullName>
    </recommendedName>
</protein>
<organism evidence="1 2">
    <name type="scientific">Pedococcus badiiscoriae</name>
    <dbReference type="NCBI Taxonomy" id="642776"/>
    <lineage>
        <taxon>Bacteria</taxon>
        <taxon>Bacillati</taxon>
        <taxon>Actinomycetota</taxon>
        <taxon>Actinomycetes</taxon>
        <taxon>Micrococcales</taxon>
        <taxon>Intrasporangiaceae</taxon>
        <taxon>Pedococcus</taxon>
    </lineage>
</organism>
<evidence type="ECO:0000313" key="1">
    <source>
        <dbReference type="EMBL" id="NYG07551.1"/>
    </source>
</evidence>